<dbReference type="PANTHER" id="PTHR46825">
    <property type="entry name" value="D-ALANYL-D-ALANINE-CARBOXYPEPTIDASE/ENDOPEPTIDASE AMPH"/>
    <property type="match status" value="1"/>
</dbReference>
<dbReference type="EMBL" id="UINC01017494">
    <property type="protein sequence ID" value="SVA72585.1"/>
    <property type="molecule type" value="Genomic_DNA"/>
</dbReference>
<dbReference type="InterPro" id="IPR050491">
    <property type="entry name" value="AmpC-like"/>
</dbReference>
<dbReference type="Pfam" id="PF00144">
    <property type="entry name" value="Beta-lactamase"/>
    <property type="match status" value="1"/>
</dbReference>
<proteinExistence type="predicted"/>
<dbReference type="Gene3D" id="3.40.710.10">
    <property type="entry name" value="DD-peptidase/beta-lactamase superfamily"/>
    <property type="match status" value="1"/>
</dbReference>
<name>A0A381Y6I0_9ZZZZ</name>
<gene>
    <name evidence="2" type="ORF">METZ01_LOCUS125439</name>
</gene>
<sequence length="375" mass="42081">MKNLFLAVFIYLWGIQLFSQGSDEVFNAYINREISESKIAGMGIAIITNDSILVTKGYGYADIQNKVPFTHNTVINIASISKTFISIAIMHAVEKNLLDLDNNVNDILPFKLMNPYSPDRFITLRHLMSHTSGIQDDYTIYYGSYCYGGDSPTSLGEFLADYLSPLGENYSKNNFTNTKPGEKFNYSNIGAGLAGYIVEIATGKPLNVFTREIIFKPLDMENTCWFLSEMDIAKHSKLYETRKFIKGWKEIPIYGLTTYPDGGVRTTINDLSNYLLCIMNNGSFKGNSIIQKSSVLEMLTPDFSGSYAKFWQTGKRIGHGGGDPGVSTRMYFDPGKKLGIIIFINTGSYDNFEELEDKVYEYGSSLLSQINNSKK</sequence>
<accession>A0A381Y6I0</accession>
<dbReference type="PANTHER" id="PTHR46825:SF9">
    <property type="entry name" value="BETA-LACTAMASE-RELATED DOMAIN-CONTAINING PROTEIN"/>
    <property type="match status" value="1"/>
</dbReference>
<organism evidence="2">
    <name type="scientific">marine metagenome</name>
    <dbReference type="NCBI Taxonomy" id="408172"/>
    <lineage>
        <taxon>unclassified sequences</taxon>
        <taxon>metagenomes</taxon>
        <taxon>ecological metagenomes</taxon>
    </lineage>
</organism>
<evidence type="ECO:0000259" key="1">
    <source>
        <dbReference type="Pfam" id="PF00144"/>
    </source>
</evidence>
<dbReference type="InterPro" id="IPR001466">
    <property type="entry name" value="Beta-lactam-related"/>
</dbReference>
<protein>
    <recommendedName>
        <fullName evidence="1">Beta-lactamase-related domain-containing protein</fullName>
    </recommendedName>
</protein>
<feature type="domain" description="Beta-lactamase-related" evidence="1">
    <location>
        <begin position="32"/>
        <end position="349"/>
    </location>
</feature>
<dbReference type="InterPro" id="IPR012338">
    <property type="entry name" value="Beta-lactam/transpept-like"/>
</dbReference>
<dbReference type="AlphaFoldDB" id="A0A381Y6I0"/>
<evidence type="ECO:0000313" key="2">
    <source>
        <dbReference type="EMBL" id="SVA72585.1"/>
    </source>
</evidence>
<reference evidence="2" key="1">
    <citation type="submission" date="2018-05" db="EMBL/GenBank/DDBJ databases">
        <authorList>
            <person name="Lanie J.A."/>
            <person name="Ng W.-L."/>
            <person name="Kazmierczak K.M."/>
            <person name="Andrzejewski T.M."/>
            <person name="Davidsen T.M."/>
            <person name="Wayne K.J."/>
            <person name="Tettelin H."/>
            <person name="Glass J.I."/>
            <person name="Rusch D."/>
            <person name="Podicherti R."/>
            <person name="Tsui H.-C.T."/>
            <person name="Winkler M.E."/>
        </authorList>
    </citation>
    <scope>NUCLEOTIDE SEQUENCE</scope>
</reference>
<dbReference type="SUPFAM" id="SSF56601">
    <property type="entry name" value="beta-lactamase/transpeptidase-like"/>
    <property type="match status" value="1"/>
</dbReference>